<evidence type="ECO:0000256" key="1">
    <source>
        <dbReference type="SAM" id="Phobius"/>
    </source>
</evidence>
<keyword evidence="1" id="KW-0812">Transmembrane</keyword>
<dbReference type="EMBL" id="JASSZA010000010">
    <property type="protein sequence ID" value="KAK2099742.1"/>
    <property type="molecule type" value="Genomic_DNA"/>
</dbReference>
<name>A0ABQ9UU01_SAGOE</name>
<organism evidence="2 3">
    <name type="scientific">Saguinus oedipus</name>
    <name type="common">Cotton-top tamarin</name>
    <name type="synonym">Oedipomidas oedipus</name>
    <dbReference type="NCBI Taxonomy" id="9490"/>
    <lineage>
        <taxon>Eukaryota</taxon>
        <taxon>Metazoa</taxon>
        <taxon>Chordata</taxon>
        <taxon>Craniata</taxon>
        <taxon>Vertebrata</taxon>
        <taxon>Euteleostomi</taxon>
        <taxon>Mammalia</taxon>
        <taxon>Eutheria</taxon>
        <taxon>Euarchontoglires</taxon>
        <taxon>Primates</taxon>
        <taxon>Haplorrhini</taxon>
        <taxon>Platyrrhini</taxon>
        <taxon>Cebidae</taxon>
        <taxon>Callitrichinae</taxon>
        <taxon>Saguinus</taxon>
    </lineage>
</organism>
<evidence type="ECO:0000313" key="2">
    <source>
        <dbReference type="EMBL" id="KAK2099742.1"/>
    </source>
</evidence>
<keyword evidence="1" id="KW-0472">Membrane</keyword>
<gene>
    <name evidence="2" type="primary">KIRREL3_2</name>
    <name evidence="2" type="ORF">P7K49_021090</name>
</gene>
<keyword evidence="1" id="KW-1133">Transmembrane helix</keyword>
<proteinExistence type="predicted"/>
<accession>A0ABQ9UU01</accession>
<sequence length="106" mass="11449">MAVIIGVAVGAGVAFLVLMATIVAFCCARSQRNLKGVVSAKNDIRVEIVHKEPASGREAEEHSTIKQLMVPPWGLDCKCTYRFSSNIKPAPALLNPHLRAIIHAET</sequence>
<feature type="transmembrane region" description="Helical" evidence="1">
    <location>
        <begin position="6"/>
        <end position="28"/>
    </location>
</feature>
<keyword evidence="3" id="KW-1185">Reference proteome</keyword>
<comment type="caution">
    <text evidence="2">The sequence shown here is derived from an EMBL/GenBank/DDBJ whole genome shotgun (WGS) entry which is preliminary data.</text>
</comment>
<reference evidence="2 3" key="1">
    <citation type="submission" date="2023-05" db="EMBL/GenBank/DDBJ databases">
        <title>B98-5 Cell Line De Novo Hybrid Assembly: An Optical Mapping Approach.</title>
        <authorList>
            <person name="Kananen K."/>
            <person name="Auerbach J.A."/>
            <person name="Kautto E."/>
            <person name="Blachly J.S."/>
        </authorList>
    </citation>
    <scope>NUCLEOTIDE SEQUENCE [LARGE SCALE GENOMIC DNA]</scope>
    <source>
        <strain evidence="2">B95-8</strain>
        <tissue evidence="2">Cell line</tissue>
    </source>
</reference>
<dbReference type="Proteomes" id="UP001266305">
    <property type="component" value="Unassembled WGS sequence"/>
</dbReference>
<protein>
    <submittedName>
        <fullName evidence="2">Kin of IRRE-like protein 3</fullName>
    </submittedName>
</protein>
<evidence type="ECO:0000313" key="3">
    <source>
        <dbReference type="Proteomes" id="UP001266305"/>
    </source>
</evidence>